<dbReference type="KEGG" id="btur:DB313_03610"/>
<protein>
    <recommendedName>
        <fullName evidence="1">SCP domain-containing protein</fullName>
    </recommendedName>
</protein>
<dbReference type="SUPFAM" id="SSF55797">
    <property type="entry name" value="PR-1-like"/>
    <property type="match status" value="1"/>
</dbReference>
<dbReference type="CDD" id="cd05379">
    <property type="entry name" value="CAP_bacterial"/>
    <property type="match status" value="1"/>
</dbReference>
<sequence>MQRKIIFIILILTTQFIPLSADQDLQFLYSSIHKLRDSLNLKKLEIDETLEMVAKEYITNLSKHNVLTHTLFGTTPLQRVKKYDKYFCRIKEILAAEMDVKDVTDAWLKSPPHKEALLNKDTSRMGGHILQTQNNKYIFIIIFGEKFQTN</sequence>
<dbReference type="OrthoDB" id="9783944at2"/>
<evidence type="ECO:0000313" key="3">
    <source>
        <dbReference type="Proteomes" id="UP000275571"/>
    </source>
</evidence>
<evidence type="ECO:0000313" key="2">
    <source>
        <dbReference type="EMBL" id="AYE36539.1"/>
    </source>
</evidence>
<dbReference type="InterPro" id="IPR035940">
    <property type="entry name" value="CAP_sf"/>
</dbReference>
<dbReference type="Proteomes" id="UP000275571">
    <property type="component" value="Chromosome"/>
</dbReference>
<proteinExistence type="predicted"/>
<dbReference type="RefSeq" id="WP_120104459.1">
    <property type="nucleotide sequence ID" value="NZ_CP028884.1"/>
</dbReference>
<keyword evidence="3" id="KW-1185">Reference proteome</keyword>
<dbReference type="AlphaFoldDB" id="A0A386PND0"/>
<evidence type="ECO:0000259" key="1">
    <source>
        <dbReference type="Pfam" id="PF00188"/>
    </source>
</evidence>
<dbReference type="PANTHER" id="PTHR31157:SF1">
    <property type="entry name" value="SCP DOMAIN-CONTAINING PROTEIN"/>
    <property type="match status" value="1"/>
</dbReference>
<reference evidence="2 3" key="1">
    <citation type="journal article" date="2018" name="Infect. Genet. Evol.">
        <title>Genome-wide analysis of Borrelia turcica and 'Candidatus Borrelia tachyglossi' shows relapsing fever-like genomes with unique genomic links to Lyme disease Borrelia.</title>
        <authorList>
            <person name="Gofton A.W."/>
            <person name="Margos G."/>
            <person name="Fingerle V."/>
            <person name="Hepner S."/>
            <person name="Loh S.M."/>
            <person name="Ryan U."/>
            <person name="Irwin P."/>
            <person name="Oskam C.L."/>
        </authorList>
    </citation>
    <scope>NUCLEOTIDE SEQUENCE [LARGE SCALE GENOMIC DNA]</scope>
    <source>
        <strain evidence="2 3">IST7</strain>
    </source>
</reference>
<name>A0A386PND0_9SPIR</name>
<accession>A0A386PND0</accession>
<dbReference type="EMBL" id="CP028884">
    <property type="protein sequence ID" value="AYE36539.1"/>
    <property type="molecule type" value="Genomic_DNA"/>
</dbReference>
<organism evidence="2 3">
    <name type="scientific">Borrelia turcica IST7</name>
    <dbReference type="NCBI Taxonomy" id="1104446"/>
    <lineage>
        <taxon>Bacteria</taxon>
        <taxon>Pseudomonadati</taxon>
        <taxon>Spirochaetota</taxon>
        <taxon>Spirochaetia</taxon>
        <taxon>Spirochaetales</taxon>
        <taxon>Borreliaceae</taxon>
        <taxon>Borrelia</taxon>
    </lineage>
</organism>
<feature type="domain" description="SCP" evidence="1">
    <location>
        <begin position="33"/>
        <end position="141"/>
    </location>
</feature>
<gene>
    <name evidence="2" type="ORF">DB313_03610</name>
</gene>
<dbReference type="Gene3D" id="3.40.33.10">
    <property type="entry name" value="CAP"/>
    <property type="match status" value="1"/>
</dbReference>
<dbReference type="InterPro" id="IPR014044">
    <property type="entry name" value="CAP_dom"/>
</dbReference>
<dbReference type="Pfam" id="PF00188">
    <property type="entry name" value="CAP"/>
    <property type="match status" value="1"/>
</dbReference>
<dbReference type="PANTHER" id="PTHR31157">
    <property type="entry name" value="SCP DOMAIN-CONTAINING PROTEIN"/>
    <property type="match status" value="1"/>
</dbReference>